<dbReference type="SUPFAM" id="SSF56762">
    <property type="entry name" value="HydB/Nqo4-like"/>
    <property type="match status" value="1"/>
</dbReference>
<dbReference type="PANTHER" id="PTHR43600:SF4">
    <property type="entry name" value="CYTOSOLIC NIFE-HYDROGENASE, ALPHA SUBUNIT"/>
    <property type="match status" value="1"/>
</dbReference>
<dbReference type="EMBL" id="AP024355">
    <property type="protein sequence ID" value="BCR04155.1"/>
    <property type="molecule type" value="Genomic_DNA"/>
</dbReference>
<dbReference type="InterPro" id="IPR029014">
    <property type="entry name" value="NiFe-Hase_large"/>
</dbReference>
<evidence type="ECO:0000256" key="1">
    <source>
        <dbReference type="ARBA" id="ARBA00023002"/>
    </source>
</evidence>
<dbReference type="InterPro" id="IPR018194">
    <property type="entry name" value="Ni-dep_hyd_lsu_Ni_BS"/>
</dbReference>
<reference evidence="2 3" key="2">
    <citation type="journal article" date="2021" name="Int. J. Syst. Evol. Microbiol.">
        <title>Isolation and Polyphasic Characterization of Desulfuromonas versatilis sp. Nov., an Electrogenic Bacteria Capable of Versatile Metabolism Isolated from a Graphene Oxide-Reducing Enrichment Culture.</title>
        <authorList>
            <person name="Xie L."/>
            <person name="Yoshida N."/>
            <person name="Ishii S."/>
            <person name="Meng L."/>
        </authorList>
    </citation>
    <scope>NUCLEOTIDE SEQUENCE [LARGE SCALE GENOMIC DNA]</scope>
    <source>
        <strain evidence="2 3">NIT-T3</strain>
    </source>
</reference>
<protein>
    <submittedName>
        <fullName evidence="2">Hydrogenase</fullName>
    </submittedName>
</protein>
<reference evidence="2 3" key="1">
    <citation type="journal article" date="2016" name="C (Basel)">
        <title>Selective Growth of and Electricity Production by Marine Exoelectrogenic Bacteria in Self-Aggregated Hydrogel of Microbially Reduced Graphene Oxide.</title>
        <authorList>
            <person name="Yoshida N."/>
            <person name="Goto Y."/>
            <person name="Miyata Y."/>
        </authorList>
    </citation>
    <scope>NUCLEOTIDE SEQUENCE [LARGE SCALE GENOMIC DNA]</scope>
    <source>
        <strain evidence="2 3">NIT-T3</strain>
    </source>
</reference>
<dbReference type="InterPro" id="IPR001501">
    <property type="entry name" value="Ni-dep_hyd_lsu"/>
</dbReference>
<sequence length="423" mass="45015">MKTLCVEPLSRVEGHGRVELELTRGRLVGARVCLNEAPRLFEALVLGRSYAEVPALVCRICAICTGVHRIAAAGALEKALGAEVPPLAGRLRELLLLGGHIESHALHLFCLIQPDLAGTDSILELLRSGYPGAREGLELKRLGNRIQELAGGRVIHPIHVEVGGMLGRPAAEQLLELREELARWGDGLPRLLAPFAEPENFPSGGPAAGIRISVDGGRFGLTGERLALSDGRSVAAAGYRALLGEQRVAHSFAKQSANRNTPLLTGALARIENARRAGYAVCAVESWPAGIHANNAAQGYELVWALQRAWELVTDLLQSSADESLQGEVRPGPGSGTVVIEAPRGLLVHHYVLDDLGRVAAADIVTPTAINQAAMEAQLLDDLAGVPEPELEARAQRIIRSFDPCISCAVHLVKGAGTVRSEE</sequence>
<evidence type="ECO:0000313" key="2">
    <source>
        <dbReference type="EMBL" id="BCR04155.1"/>
    </source>
</evidence>
<dbReference type="PROSITE" id="PS00508">
    <property type="entry name" value="NI_HGENASE_L_2"/>
    <property type="match status" value="1"/>
</dbReference>
<dbReference type="PANTHER" id="PTHR43600">
    <property type="entry name" value="COENZYME F420 HYDROGENASE, SUBUNIT ALPHA"/>
    <property type="match status" value="1"/>
</dbReference>
<dbReference type="Pfam" id="PF00374">
    <property type="entry name" value="NiFeSe_Hases"/>
    <property type="match status" value="2"/>
</dbReference>
<dbReference type="Proteomes" id="UP001319827">
    <property type="component" value="Chromosome"/>
</dbReference>
<organism evidence="2 3">
    <name type="scientific">Desulfuromonas versatilis</name>
    <dbReference type="NCBI Taxonomy" id="2802975"/>
    <lineage>
        <taxon>Bacteria</taxon>
        <taxon>Pseudomonadati</taxon>
        <taxon>Thermodesulfobacteriota</taxon>
        <taxon>Desulfuromonadia</taxon>
        <taxon>Desulfuromonadales</taxon>
        <taxon>Desulfuromonadaceae</taxon>
        <taxon>Desulfuromonas</taxon>
    </lineage>
</organism>
<gene>
    <name evidence="2" type="ORF">DESUT3_12240</name>
</gene>
<proteinExistence type="predicted"/>
<keyword evidence="1" id="KW-0560">Oxidoreductase</keyword>
<evidence type="ECO:0000313" key="3">
    <source>
        <dbReference type="Proteomes" id="UP001319827"/>
    </source>
</evidence>
<name>A0ABM8HQ03_9BACT</name>
<dbReference type="Gene3D" id="1.10.645.10">
    <property type="entry name" value="Cytochrome-c3 Hydrogenase, chain B"/>
    <property type="match status" value="1"/>
</dbReference>
<dbReference type="RefSeq" id="WP_221251573.1">
    <property type="nucleotide sequence ID" value="NZ_AP024355.1"/>
</dbReference>
<accession>A0ABM8HQ03</accession>
<keyword evidence="3" id="KW-1185">Reference proteome</keyword>